<sequence>MKLKIVKFIPLMAAALIFTGCATTEKADDPAAVSDAGESHADHSSHSGDDASTSGATQGGDWTGNPLDDPAKLTSTRVIHFDYDLSEIKSGDRAVVVAHGEYLARNPRQTVTVEGHCDERGSREYNIGLGERRANAVKRLLMAQGAESSQITTISYGEEQPAAMASNASAWAENRRAVFAY</sequence>
<feature type="domain" description="OmpA-like" evidence="10">
    <location>
        <begin position="68"/>
        <end position="181"/>
    </location>
</feature>
<evidence type="ECO:0000256" key="3">
    <source>
        <dbReference type="ARBA" id="ARBA00022729"/>
    </source>
</evidence>
<keyword evidence="5" id="KW-0564">Palmitate</keyword>
<evidence type="ECO:0000256" key="5">
    <source>
        <dbReference type="ARBA" id="ARBA00023139"/>
    </source>
</evidence>
<dbReference type="InterPro" id="IPR039001">
    <property type="entry name" value="Pal"/>
</dbReference>
<dbReference type="PANTHER" id="PTHR30329:SF21">
    <property type="entry name" value="LIPOPROTEIN YIAD-RELATED"/>
    <property type="match status" value="1"/>
</dbReference>
<evidence type="ECO:0000313" key="11">
    <source>
        <dbReference type="EMBL" id="VAX08005.1"/>
    </source>
</evidence>
<dbReference type="Pfam" id="PF00691">
    <property type="entry name" value="OmpA"/>
    <property type="match status" value="1"/>
</dbReference>
<evidence type="ECO:0000256" key="7">
    <source>
        <dbReference type="ARBA" id="ARBA00023288"/>
    </source>
</evidence>
<feature type="compositionally biased region" description="Basic and acidic residues" evidence="9">
    <location>
        <begin position="37"/>
        <end position="49"/>
    </location>
</feature>
<dbReference type="GO" id="GO:0051301">
    <property type="term" value="P:cell division"/>
    <property type="evidence" value="ECO:0007669"/>
    <property type="project" value="UniProtKB-KW"/>
</dbReference>
<dbReference type="SUPFAM" id="SSF103088">
    <property type="entry name" value="OmpA-like"/>
    <property type="match status" value="1"/>
</dbReference>
<evidence type="ECO:0000256" key="9">
    <source>
        <dbReference type="SAM" id="MobiDB-lite"/>
    </source>
</evidence>
<comment type="subcellular location">
    <subcellularLocation>
        <location evidence="1">Cell outer membrane</location>
    </subcellularLocation>
</comment>
<accession>A0A3B1BNY2</accession>
<name>A0A3B1BNY2_9ZZZZ</name>
<evidence type="ECO:0000256" key="1">
    <source>
        <dbReference type="ARBA" id="ARBA00004442"/>
    </source>
</evidence>
<evidence type="ECO:0000256" key="8">
    <source>
        <dbReference type="ARBA" id="ARBA00023306"/>
    </source>
</evidence>
<evidence type="ECO:0000256" key="6">
    <source>
        <dbReference type="ARBA" id="ARBA00023237"/>
    </source>
</evidence>
<dbReference type="CDD" id="cd07185">
    <property type="entry name" value="OmpA_C-like"/>
    <property type="match status" value="1"/>
</dbReference>
<dbReference type="PROSITE" id="PS51123">
    <property type="entry name" value="OMPA_2"/>
    <property type="match status" value="1"/>
</dbReference>
<evidence type="ECO:0000256" key="2">
    <source>
        <dbReference type="ARBA" id="ARBA00022618"/>
    </source>
</evidence>
<dbReference type="InterPro" id="IPR006664">
    <property type="entry name" value="OMP_bac"/>
</dbReference>
<dbReference type="Gene3D" id="3.30.1330.60">
    <property type="entry name" value="OmpA-like domain"/>
    <property type="match status" value="1"/>
</dbReference>
<keyword evidence="4" id="KW-0472">Membrane</keyword>
<organism evidence="11">
    <name type="scientific">hydrothermal vent metagenome</name>
    <dbReference type="NCBI Taxonomy" id="652676"/>
    <lineage>
        <taxon>unclassified sequences</taxon>
        <taxon>metagenomes</taxon>
        <taxon>ecological metagenomes</taxon>
    </lineage>
</organism>
<dbReference type="InterPro" id="IPR036737">
    <property type="entry name" value="OmpA-like_sf"/>
</dbReference>
<gene>
    <name evidence="11" type="ORF">MNBD_GAMMA26-1683</name>
</gene>
<keyword evidence="7 11" id="KW-0449">Lipoprotein</keyword>
<dbReference type="EMBL" id="UOFX01000034">
    <property type="protein sequence ID" value="VAX08005.1"/>
    <property type="molecule type" value="Genomic_DNA"/>
</dbReference>
<dbReference type="InterPro" id="IPR014169">
    <property type="entry name" value="Pal_lipo_C"/>
</dbReference>
<reference evidence="11" key="1">
    <citation type="submission" date="2018-06" db="EMBL/GenBank/DDBJ databases">
        <authorList>
            <person name="Zhirakovskaya E."/>
        </authorList>
    </citation>
    <scope>NUCLEOTIDE SEQUENCE</scope>
</reference>
<dbReference type="InterPro" id="IPR006665">
    <property type="entry name" value="OmpA-like"/>
</dbReference>
<keyword evidence="3" id="KW-0732">Signal</keyword>
<dbReference type="InterPro" id="IPR050330">
    <property type="entry name" value="Bact_OuterMem_StrucFunc"/>
</dbReference>
<evidence type="ECO:0000259" key="10">
    <source>
        <dbReference type="PROSITE" id="PS51123"/>
    </source>
</evidence>
<keyword evidence="8" id="KW-0131">Cell cycle</keyword>
<feature type="region of interest" description="Disordered" evidence="9">
    <location>
        <begin position="29"/>
        <end position="69"/>
    </location>
</feature>
<dbReference type="PANTHER" id="PTHR30329">
    <property type="entry name" value="STATOR ELEMENT OF FLAGELLAR MOTOR COMPLEX"/>
    <property type="match status" value="1"/>
</dbReference>
<dbReference type="AlphaFoldDB" id="A0A3B1BNY2"/>
<keyword evidence="6" id="KW-0998">Cell outer membrane</keyword>
<protein>
    <submittedName>
        <fullName evidence="11">Tol-Pal system peptidoglycan-associated lipoprotein PAL</fullName>
    </submittedName>
</protein>
<dbReference type="GO" id="GO:0009279">
    <property type="term" value="C:cell outer membrane"/>
    <property type="evidence" value="ECO:0007669"/>
    <property type="project" value="UniProtKB-SubCell"/>
</dbReference>
<proteinExistence type="inferred from homology"/>
<dbReference type="PROSITE" id="PS51257">
    <property type="entry name" value="PROKAR_LIPOPROTEIN"/>
    <property type="match status" value="1"/>
</dbReference>
<dbReference type="PRINTS" id="PR01021">
    <property type="entry name" value="OMPADOMAIN"/>
</dbReference>
<dbReference type="HAMAP" id="MF_02204">
    <property type="entry name" value="Pal"/>
    <property type="match status" value="1"/>
</dbReference>
<evidence type="ECO:0000256" key="4">
    <source>
        <dbReference type="ARBA" id="ARBA00023136"/>
    </source>
</evidence>
<dbReference type="NCBIfam" id="TIGR02802">
    <property type="entry name" value="Pal_lipo"/>
    <property type="match status" value="1"/>
</dbReference>
<keyword evidence="2" id="KW-0132">Cell division</keyword>